<dbReference type="Gene3D" id="2.60.120.10">
    <property type="entry name" value="Jelly Rolls"/>
    <property type="match status" value="1"/>
</dbReference>
<evidence type="ECO:0000313" key="1">
    <source>
        <dbReference type="EMBL" id="KIZ01559.1"/>
    </source>
</evidence>
<dbReference type="OrthoDB" id="4965688at2759"/>
<dbReference type="InterPro" id="IPR017627">
    <property type="entry name" value="UGHY"/>
</dbReference>
<dbReference type="GO" id="GO:0071522">
    <property type="term" value="F:ureidoglycine aminohydrolase activity"/>
    <property type="evidence" value="ECO:0007669"/>
    <property type="project" value="InterPro"/>
</dbReference>
<evidence type="ECO:0000313" key="2">
    <source>
        <dbReference type="Proteomes" id="UP000054498"/>
    </source>
</evidence>
<proteinExistence type="predicted"/>
<protein>
    <recommendedName>
        <fullName evidence="3">Cupin 2 conserved barrel domain-containing protein</fullName>
    </recommendedName>
</protein>
<dbReference type="SUPFAM" id="SSF51182">
    <property type="entry name" value="RmlC-like cupins"/>
    <property type="match status" value="1"/>
</dbReference>
<accession>A0A0D2L2S5</accession>
<dbReference type="EMBL" id="KK101254">
    <property type="protein sequence ID" value="KIZ01559.1"/>
    <property type="molecule type" value="Genomic_DNA"/>
</dbReference>
<gene>
    <name evidence="1" type="ORF">MNEG_6401</name>
</gene>
<keyword evidence="2" id="KW-1185">Reference proteome</keyword>
<dbReference type="GeneID" id="25739277"/>
<dbReference type="InterPro" id="IPR011051">
    <property type="entry name" value="RmlC_Cupin_sf"/>
</dbReference>
<dbReference type="InterPro" id="IPR014710">
    <property type="entry name" value="RmlC-like_jellyroll"/>
</dbReference>
<dbReference type="InterPro" id="IPR044697">
    <property type="entry name" value="UGlyAH_cupin_C"/>
</dbReference>
<sequence>MDSTTRTWTTNAGWQNARLSYLMHPAKGANFVMYLVDMAPGSAAPPKTPITERFMLVLTGQLEIDVNDNEVEVSSNHYAYLPPASEEYLSQTVTSEGGAKLLVYERIFAKAEGMPGFEHGAVDDVLPDAITAGPAGATVQRRLLPDSDEWDFDVLVLDVKPGASPPEVVGGWLKGNYNNHGLLLLSGEGIIRLGDGWYPVRAGDAVWAAPYVPQWFAALGQERARLVMYRDRNVDPLFLA</sequence>
<reference evidence="1 2" key="1">
    <citation type="journal article" date="2013" name="BMC Genomics">
        <title>Reconstruction of the lipid metabolism for the microalga Monoraphidium neglectum from its genome sequence reveals characteristics suitable for biofuel production.</title>
        <authorList>
            <person name="Bogen C."/>
            <person name="Al-Dilaimi A."/>
            <person name="Albersmeier A."/>
            <person name="Wichmann J."/>
            <person name="Grundmann M."/>
            <person name="Rupp O."/>
            <person name="Lauersen K.J."/>
            <person name="Blifernez-Klassen O."/>
            <person name="Kalinowski J."/>
            <person name="Goesmann A."/>
            <person name="Mussgnug J.H."/>
            <person name="Kruse O."/>
        </authorList>
    </citation>
    <scope>NUCLEOTIDE SEQUENCE [LARGE SCALE GENOMIC DNA]</scope>
    <source>
        <strain evidence="1 2">SAG 48.87</strain>
    </source>
</reference>
<dbReference type="PANTHER" id="PTHR34571:SF1">
    <property type="entry name" value="(S)-UREIDOGLYCINE AMINOHYDROLASE"/>
    <property type="match status" value="1"/>
</dbReference>
<dbReference type="RefSeq" id="XP_013900578.1">
    <property type="nucleotide sequence ID" value="XM_014045124.1"/>
</dbReference>
<dbReference type="AlphaFoldDB" id="A0A0D2L2S5"/>
<dbReference type="PANTHER" id="PTHR34571">
    <property type="entry name" value="(S)-UREIDOGLYCINE AMINOHYDROLASE"/>
    <property type="match status" value="1"/>
</dbReference>
<dbReference type="Proteomes" id="UP000054498">
    <property type="component" value="Unassembled WGS sequence"/>
</dbReference>
<dbReference type="KEGG" id="mng:MNEG_6401"/>
<organism evidence="1 2">
    <name type="scientific">Monoraphidium neglectum</name>
    <dbReference type="NCBI Taxonomy" id="145388"/>
    <lineage>
        <taxon>Eukaryota</taxon>
        <taxon>Viridiplantae</taxon>
        <taxon>Chlorophyta</taxon>
        <taxon>core chlorophytes</taxon>
        <taxon>Chlorophyceae</taxon>
        <taxon>CS clade</taxon>
        <taxon>Sphaeropleales</taxon>
        <taxon>Selenastraceae</taxon>
        <taxon>Monoraphidium</taxon>
    </lineage>
</organism>
<dbReference type="STRING" id="145388.A0A0D2L2S5"/>
<evidence type="ECO:0008006" key="3">
    <source>
        <dbReference type="Google" id="ProtNLM"/>
    </source>
</evidence>
<dbReference type="CDD" id="cd02212">
    <property type="entry name" value="cupin_UGlyAH_C"/>
    <property type="match status" value="1"/>
</dbReference>
<name>A0A0D2L2S5_9CHLO</name>